<comment type="caution">
    <text evidence="10">The sequence shown here is derived from an EMBL/GenBank/DDBJ whole genome shotgun (WGS) entry which is preliminary data.</text>
</comment>
<feature type="transmembrane region" description="Helical" evidence="7">
    <location>
        <begin position="138"/>
        <end position="158"/>
    </location>
</feature>
<protein>
    <submittedName>
        <fullName evidence="10">Carbohydrate ABC transporter permease</fullName>
    </submittedName>
</protein>
<feature type="transmembrane region" description="Helical" evidence="7">
    <location>
        <begin position="223"/>
        <end position="245"/>
    </location>
</feature>
<comment type="subcellular location">
    <subcellularLocation>
        <location evidence="1 7">Cell membrane</location>
        <topology evidence="1 7">Multi-pass membrane protein</topology>
    </subcellularLocation>
</comment>
<organism evidence="10 11">
    <name type="scientific">Haloarcula onubensis</name>
    <dbReference type="NCBI Taxonomy" id="2950539"/>
    <lineage>
        <taxon>Archaea</taxon>
        <taxon>Methanobacteriati</taxon>
        <taxon>Methanobacteriota</taxon>
        <taxon>Stenosarchaea group</taxon>
        <taxon>Halobacteria</taxon>
        <taxon>Halobacteriales</taxon>
        <taxon>Haloarculaceae</taxon>
        <taxon>Haloarcula</taxon>
    </lineage>
</organism>
<dbReference type="Pfam" id="PF00528">
    <property type="entry name" value="BPD_transp_1"/>
    <property type="match status" value="1"/>
</dbReference>
<evidence type="ECO:0000256" key="1">
    <source>
        <dbReference type="ARBA" id="ARBA00004651"/>
    </source>
</evidence>
<accession>A0ABU2FUR0</accession>
<evidence type="ECO:0000256" key="5">
    <source>
        <dbReference type="ARBA" id="ARBA00022989"/>
    </source>
</evidence>
<evidence type="ECO:0000259" key="9">
    <source>
        <dbReference type="PROSITE" id="PS50928"/>
    </source>
</evidence>
<evidence type="ECO:0000256" key="8">
    <source>
        <dbReference type="SAM" id="MobiDB-lite"/>
    </source>
</evidence>
<keyword evidence="4 7" id="KW-0812">Transmembrane</keyword>
<proteinExistence type="inferred from homology"/>
<reference evidence="10 11" key="1">
    <citation type="submission" date="2022-06" db="EMBL/GenBank/DDBJ databases">
        <title>Halomicroarcula sp. a new haloarchaeum isolate from saline soil.</title>
        <authorList>
            <person name="Strakova D."/>
            <person name="Galisteo C."/>
            <person name="Sanchez-Porro C."/>
            <person name="Ventosa A."/>
        </authorList>
    </citation>
    <scope>NUCLEOTIDE SEQUENCE [LARGE SCALE GENOMIC DNA]</scope>
    <source>
        <strain evidence="10 11">S3CR25-11</strain>
    </source>
</reference>
<evidence type="ECO:0000256" key="7">
    <source>
        <dbReference type="RuleBase" id="RU363032"/>
    </source>
</evidence>
<dbReference type="InterPro" id="IPR035906">
    <property type="entry name" value="MetI-like_sf"/>
</dbReference>
<feature type="transmembrane region" description="Helical" evidence="7">
    <location>
        <begin position="42"/>
        <end position="63"/>
    </location>
</feature>
<keyword evidence="2 7" id="KW-0813">Transport</keyword>
<keyword evidence="6 7" id="KW-0472">Membrane</keyword>
<feature type="transmembrane region" description="Helical" evidence="7">
    <location>
        <begin position="288"/>
        <end position="307"/>
    </location>
</feature>
<keyword evidence="11" id="KW-1185">Reference proteome</keyword>
<dbReference type="InterPro" id="IPR000515">
    <property type="entry name" value="MetI-like"/>
</dbReference>
<feature type="compositionally biased region" description="Basic and acidic residues" evidence="8">
    <location>
        <begin position="10"/>
        <end position="20"/>
    </location>
</feature>
<dbReference type="PANTHER" id="PTHR32243">
    <property type="entry name" value="MALTOSE TRANSPORT SYSTEM PERMEASE-RELATED"/>
    <property type="match status" value="1"/>
</dbReference>
<evidence type="ECO:0000256" key="4">
    <source>
        <dbReference type="ARBA" id="ARBA00022692"/>
    </source>
</evidence>
<dbReference type="SUPFAM" id="SSF161098">
    <property type="entry name" value="MetI-like"/>
    <property type="match status" value="1"/>
</dbReference>
<dbReference type="Gene3D" id="1.10.3720.10">
    <property type="entry name" value="MetI-like"/>
    <property type="match status" value="1"/>
</dbReference>
<gene>
    <name evidence="10" type="ORF">NDI86_20570</name>
</gene>
<dbReference type="EMBL" id="JAMQOS010000008">
    <property type="protein sequence ID" value="MDS0284495.1"/>
    <property type="molecule type" value="Genomic_DNA"/>
</dbReference>
<dbReference type="InterPro" id="IPR050901">
    <property type="entry name" value="BP-dep_ABC_trans_perm"/>
</dbReference>
<dbReference type="PROSITE" id="PS50928">
    <property type="entry name" value="ABC_TM1"/>
    <property type="match status" value="1"/>
</dbReference>
<dbReference type="RefSeq" id="WP_310902158.1">
    <property type="nucleotide sequence ID" value="NZ_JAMQOS010000008.1"/>
</dbReference>
<keyword evidence="5 7" id="KW-1133">Transmembrane helix</keyword>
<evidence type="ECO:0000256" key="2">
    <source>
        <dbReference type="ARBA" id="ARBA00022448"/>
    </source>
</evidence>
<feature type="transmembrane region" description="Helical" evidence="7">
    <location>
        <begin position="106"/>
        <end position="126"/>
    </location>
</feature>
<dbReference type="Proteomes" id="UP001268864">
    <property type="component" value="Unassembled WGS sequence"/>
</dbReference>
<sequence>MKPPRQSEVSLHRDHADTDRETVRGQRLARLANAYGDTFARYCFRFGLGVSLVFSLFPLYWLLVVALTPHPTVWTGVGLFPETISPQGFLLATQTVDWGLALFNSLLISVVTTLFVLLVSIPAGYAFGRLDFYGRRPLLAAVLLVAVFPPESIFIPLSDLFRGYTGVFGISPPALFDTHAAVILPSSTLLLPLAIGLLTVFFAGVPDQLEDAARVAGATRHQAMWRVVFPLARPGIASVATLVFIESYTEYFFTSFMTAGAWGAGYTVQTRLHEIITPIWQLGFPNMAAVVGLVGLLPSLVVVLYMSGKLDGWLSEWGQAMQ</sequence>
<feature type="region of interest" description="Disordered" evidence="8">
    <location>
        <begin position="1"/>
        <end position="20"/>
    </location>
</feature>
<name>A0ABU2FUR0_9EURY</name>
<comment type="similarity">
    <text evidence="7">Belongs to the binding-protein-dependent transport system permease family.</text>
</comment>
<evidence type="ECO:0000256" key="6">
    <source>
        <dbReference type="ARBA" id="ARBA00023136"/>
    </source>
</evidence>
<feature type="transmembrane region" description="Helical" evidence="7">
    <location>
        <begin position="178"/>
        <end position="202"/>
    </location>
</feature>
<dbReference type="PANTHER" id="PTHR32243:SF18">
    <property type="entry name" value="INNER MEMBRANE ABC TRANSPORTER PERMEASE PROTEIN YCJP"/>
    <property type="match status" value="1"/>
</dbReference>
<evidence type="ECO:0000313" key="10">
    <source>
        <dbReference type="EMBL" id="MDS0284495.1"/>
    </source>
</evidence>
<dbReference type="CDD" id="cd06261">
    <property type="entry name" value="TM_PBP2"/>
    <property type="match status" value="1"/>
</dbReference>
<feature type="domain" description="ABC transmembrane type-1" evidence="9">
    <location>
        <begin position="102"/>
        <end position="306"/>
    </location>
</feature>
<evidence type="ECO:0000313" key="11">
    <source>
        <dbReference type="Proteomes" id="UP001268864"/>
    </source>
</evidence>
<evidence type="ECO:0000256" key="3">
    <source>
        <dbReference type="ARBA" id="ARBA00022475"/>
    </source>
</evidence>
<keyword evidence="3" id="KW-1003">Cell membrane</keyword>